<evidence type="ECO:0000313" key="1">
    <source>
        <dbReference type="EMBL" id="KAJ8685247.1"/>
    </source>
</evidence>
<gene>
    <name evidence="1" type="ORF">QAD02_021040</name>
</gene>
<evidence type="ECO:0000313" key="2">
    <source>
        <dbReference type="Proteomes" id="UP001239111"/>
    </source>
</evidence>
<name>A0ACC2PPC3_9HYME</name>
<reference evidence="1" key="1">
    <citation type="submission" date="2023-04" db="EMBL/GenBank/DDBJ databases">
        <title>A chromosome-level genome assembly of the parasitoid wasp Eretmocerus hayati.</title>
        <authorList>
            <person name="Zhong Y."/>
            <person name="Liu S."/>
            <person name="Liu Y."/>
        </authorList>
    </citation>
    <scope>NUCLEOTIDE SEQUENCE</scope>
    <source>
        <strain evidence="1">ZJU_SS_LIU_2023</strain>
    </source>
</reference>
<proteinExistence type="predicted"/>
<dbReference type="EMBL" id="CM056741">
    <property type="protein sequence ID" value="KAJ8685247.1"/>
    <property type="molecule type" value="Genomic_DNA"/>
</dbReference>
<keyword evidence="2" id="KW-1185">Reference proteome</keyword>
<comment type="caution">
    <text evidence="1">The sequence shown here is derived from an EMBL/GenBank/DDBJ whole genome shotgun (WGS) entry which is preliminary data.</text>
</comment>
<protein>
    <submittedName>
        <fullName evidence="1">Uncharacterized protein</fullName>
    </submittedName>
</protein>
<sequence>MILTGFTTFIISNYQVLTKLDLDSYATSLTCDLYSNLDLSRTNVQFIIEKLSHLIGEVDDPFLPRKLNESFEGAVRKEVPLVSQRSFEKYRPPFKHSNTELKRLQVYTRIGLYKESTIRSIVQVTISKLIETNLNGKTEDVSIVRFPIADGLKRLFEIEGLFEATLNYYNHLRANNYPSQNFCQAALWDRKSMRNESCFHYPVTATGSNPAVPQELMPLKKVWKLFTYRLPSYLLIKYLKRIPS</sequence>
<accession>A0ACC2PPC3</accession>
<dbReference type="Proteomes" id="UP001239111">
    <property type="component" value="Chromosome 1"/>
</dbReference>
<organism evidence="1 2">
    <name type="scientific">Eretmocerus hayati</name>
    <dbReference type="NCBI Taxonomy" id="131215"/>
    <lineage>
        <taxon>Eukaryota</taxon>
        <taxon>Metazoa</taxon>
        <taxon>Ecdysozoa</taxon>
        <taxon>Arthropoda</taxon>
        <taxon>Hexapoda</taxon>
        <taxon>Insecta</taxon>
        <taxon>Pterygota</taxon>
        <taxon>Neoptera</taxon>
        <taxon>Endopterygota</taxon>
        <taxon>Hymenoptera</taxon>
        <taxon>Apocrita</taxon>
        <taxon>Proctotrupomorpha</taxon>
        <taxon>Chalcidoidea</taxon>
        <taxon>Aphelinidae</taxon>
        <taxon>Aphelininae</taxon>
        <taxon>Eretmocerus</taxon>
    </lineage>
</organism>